<evidence type="ECO:0000313" key="12">
    <source>
        <dbReference type="EMBL" id="MBZ6152875.1"/>
    </source>
</evidence>
<organism evidence="12 13">
    <name type="scientific">Streptomyces olivaceus</name>
    <dbReference type="NCBI Taxonomy" id="47716"/>
    <lineage>
        <taxon>Bacteria</taxon>
        <taxon>Bacillati</taxon>
        <taxon>Actinomycetota</taxon>
        <taxon>Actinomycetes</taxon>
        <taxon>Kitasatosporales</taxon>
        <taxon>Streptomycetaceae</taxon>
        <taxon>Streptomyces</taxon>
    </lineage>
</organism>
<gene>
    <name evidence="12" type="ORF">KVH32_17150</name>
</gene>
<dbReference type="InterPro" id="IPR036890">
    <property type="entry name" value="HATPase_C_sf"/>
</dbReference>
<keyword evidence="10" id="KW-0812">Transmembrane</keyword>
<keyword evidence="7" id="KW-0067">ATP-binding</keyword>
<accession>A0ABS7W6D9</accession>
<keyword evidence="13" id="KW-1185">Reference proteome</keyword>
<dbReference type="InterPro" id="IPR050482">
    <property type="entry name" value="Sensor_HK_TwoCompSys"/>
</dbReference>
<dbReference type="PANTHER" id="PTHR24421">
    <property type="entry name" value="NITRATE/NITRITE SENSOR PROTEIN NARX-RELATED"/>
    <property type="match status" value="1"/>
</dbReference>
<keyword evidence="5" id="KW-0547">Nucleotide-binding</keyword>
<sequence length="429" mass="45452">MHGAPVRTDDHHHATAPPPEDAAPTPRRRSPAAWRRGVSDRVRDASGSLAWQSFMVAGFCLLTDVFTLSYEGADVYPAAYFWTFLVAIVLVDMALASAARLSGVVAFAQTALAVAGTLAAPHGVPPPDLNDTGMLIAAYRAGAWLSGRSAVLALCSLAAGSIVVRMVGGTDLSDWRSLIFGAVKDALLAWLVGRYTTARGAHIAELEQRAERERERAQQALADAIAEERSAIARDLHDVISHHVSAIGVHAGAARLGLSAQEKSPVPAALAAVETSSRAALLDLRRLLDFLHNSPAEDARQPGLDDLDELVHAVSAAGLRAHVTVEGVPRKLPDSLDIAVYRVVQEVLTNALRHSGGTVDLALRYEAAAITVTAVNPMSGVRHRADDTPHRGLEGISSRARMFNGVASYGPVPGKADWKTTVTFPLDGS</sequence>
<evidence type="ECO:0000256" key="2">
    <source>
        <dbReference type="ARBA" id="ARBA00012438"/>
    </source>
</evidence>
<evidence type="ECO:0000256" key="7">
    <source>
        <dbReference type="ARBA" id="ARBA00022840"/>
    </source>
</evidence>
<evidence type="ECO:0000256" key="3">
    <source>
        <dbReference type="ARBA" id="ARBA00022553"/>
    </source>
</evidence>
<dbReference type="PANTHER" id="PTHR24421:SF10">
    <property type="entry name" value="NITRATE_NITRITE SENSOR PROTEIN NARQ"/>
    <property type="match status" value="1"/>
</dbReference>
<name>A0ABS7W6D9_STROV</name>
<feature type="region of interest" description="Disordered" evidence="9">
    <location>
        <begin position="1"/>
        <end position="36"/>
    </location>
</feature>
<evidence type="ECO:0000256" key="1">
    <source>
        <dbReference type="ARBA" id="ARBA00000085"/>
    </source>
</evidence>
<evidence type="ECO:0000256" key="4">
    <source>
        <dbReference type="ARBA" id="ARBA00022679"/>
    </source>
</evidence>
<keyword evidence="10" id="KW-1133">Transmembrane helix</keyword>
<proteinExistence type="predicted"/>
<reference evidence="12 13" key="1">
    <citation type="submission" date="2021-06" db="EMBL/GenBank/DDBJ databases">
        <title>Ecological speciation of a Streptomyces species isolated from different habitats and geographic origins.</title>
        <authorList>
            <person name="Wang J."/>
        </authorList>
    </citation>
    <scope>NUCLEOTIDE SEQUENCE [LARGE SCALE GENOMIC DNA]</scope>
    <source>
        <strain evidence="12 13">FXJ8.012</strain>
    </source>
</reference>
<keyword evidence="3" id="KW-0597">Phosphoprotein</keyword>
<evidence type="ECO:0000256" key="10">
    <source>
        <dbReference type="SAM" id="Phobius"/>
    </source>
</evidence>
<feature type="transmembrane region" description="Helical" evidence="10">
    <location>
        <begin position="49"/>
        <end position="70"/>
    </location>
</feature>
<evidence type="ECO:0000256" key="9">
    <source>
        <dbReference type="SAM" id="MobiDB-lite"/>
    </source>
</evidence>
<dbReference type="RefSeq" id="WP_051159699.1">
    <property type="nucleotide sequence ID" value="NZ_JAHSSQ010000013.1"/>
</dbReference>
<evidence type="ECO:0000256" key="5">
    <source>
        <dbReference type="ARBA" id="ARBA00022741"/>
    </source>
</evidence>
<keyword evidence="6 12" id="KW-0418">Kinase</keyword>
<keyword evidence="10" id="KW-0472">Membrane</keyword>
<dbReference type="GO" id="GO:0016301">
    <property type="term" value="F:kinase activity"/>
    <property type="evidence" value="ECO:0007669"/>
    <property type="project" value="UniProtKB-KW"/>
</dbReference>
<comment type="catalytic activity">
    <reaction evidence="1">
        <text>ATP + protein L-histidine = ADP + protein N-phospho-L-histidine.</text>
        <dbReference type="EC" id="2.7.13.3"/>
    </reaction>
</comment>
<dbReference type="Gene3D" id="1.20.5.1930">
    <property type="match status" value="1"/>
</dbReference>
<dbReference type="EMBL" id="JAHSTP010000006">
    <property type="protein sequence ID" value="MBZ6152875.1"/>
    <property type="molecule type" value="Genomic_DNA"/>
</dbReference>
<dbReference type="InterPro" id="IPR011712">
    <property type="entry name" value="Sig_transdc_His_kin_sub3_dim/P"/>
</dbReference>
<evidence type="ECO:0000256" key="8">
    <source>
        <dbReference type="ARBA" id="ARBA00023012"/>
    </source>
</evidence>
<dbReference type="Proteomes" id="UP000758701">
    <property type="component" value="Unassembled WGS sequence"/>
</dbReference>
<evidence type="ECO:0000259" key="11">
    <source>
        <dbReference type="Pfam" id="PF07730"/>
    </source>
</evidence>
<evidence type="ECO:0000256" key="6">
    <source>
        <dbReference type="ARBA" id="ARBA00022777"/>
    </source>
</evidence>
<evidence type="ECO:0000313" key="13">
    <source>
        <dbReference type="Proteomes" id="UP000758701"/>
    </source>
</evidence>
<feature type="domain" description="Signal transduction histidine kinase subgroup 3 dimerisation and phosphoacceptor" evidence="11">
    <location>
        <begin position="228"/>
        <end position="292"/>
    </location>
</feature>
<keyword evidence="8" id="KW-0902">Two-component regulatory system</keyword>
<dbReference type="Gene3D" id="3.30.565.10">
    <property type="entry name" value="Histidine kinase-like ATPase, C-terminal domain"/>
    <property type="match status" value="1"/>
</dbReference>
<keyword evidence="4" id="KW-0808">Transferase</keyword>
<comment type="caution">
    <text evidence="12">The sequence shown here is derived from an EMBL/GenBank/DDBJ whole genome shotgun (WGS) entry which is preliminary data.</text>
</comment>
<dbReference type="Pfam" id="PF07730">
    <property type="entry name" value="HisKA_3"/>
    <property type="match status" value="1"/>
</dbReference>
<protein>
    <recommendedName>
        <fullName evidence="2">histidine kinase</fullName>
        <ecNumber evidence="2">2.7.13.3</ecNumber>
    </recommendedName>
</protein>
<dbReference type="EC" id="2.7.13.3" evidence="2"/>
<feature type="transmembrane region" description="Helical" evidence="10">
    <location>
        <begin position="76"/>
        <end position="96"/>
    </location>
</feature>